<feature type="region of interest" description="Disordered" evidence="1">
    <location>
        <begin position="83"/>
        <end position="116"/>
    </location>
</feature>
<evidence type="ECO:0000313" key="3">
    <source>
        <dbReference type="Proteomes" id="UP000267096"/>
    </source>
</evidence>
<sequence length="116" mass="11931">MALFIYDRSTSCPHAHAYASAHTHAAQAISSHPATRSQSGDCGTHLSALHHASTRSLNRIDSPGAANGPGVRCSEARLGVGLRSGVGESRQSPDCRADSASLAPEMLPDGPSSLSL</sequence>
<evidence type="ECO:0000313" key="2">
    <source>
        <dbReference type="EMBL" id="VDK20785.1"/>
    </source>
</evidence>
<gene>
    <name evidence="2" type="ORF">ASIM_LOCUS2888</name>
</gene>
<keyword evidence="3" id="KW-1185">Reference proteome</keyword>
<name>A0A3P6NYY4_ANISI</name>
<dbReference type="Proteomes" id="UP000267096">
    <property type="component" value="Unassembled WGS sequence"/>
</dbReference>
<evidence type="ECO:0000256" key="1">
    <source>
        <dbReference type="SAM" id="MobiDB-lite"/>
    </source>
</evidence>
<accession>A0A3P6NYY4</accession>
<feature type="region of interest" description="Disordered" evidence="1">
    <location>
        <begin position="53"/>
        <end position="72"/>
    </location>
</feature>
<proteinExistence type="predicted"/>
<organism evidence="2 3">
    <name type="scientific">Anisakis simplex</name>
    <name type="common">Herring worm</name>
    <dbReference type="NCBI Taxonomy" id="6269"/>
    <lineage>
        <taxon>Eukaryota</taxon>
        <taxon>Metazoa</taxon>
        <taxon>Ecdysozoa</taxon>
        <taxon>Nematoda</taxon>
        <taxon>Chromadorea</taxon>
        <taxon>Rhabditida</taxon>
        <taxon>Spirurina</taxon>
        <taxon>Ascaridomorpha</taxon>
        <taxon>Ascaridoidea</taxon>
        <taxon>Anisakidae</taxon>
        <taxon>Anisakis</taxon>
        <taxon>Anisakis simplex complex</taxon>
    </lineage>
</organism>
<dbReference type="EMBL" id="UYRR01004129">
    <property type="protein sequence ID" value="VDK20785.1"/>
    <property type="molecule type" value="Genomic_DNA"/>
</dbReference>
<reference evidence="2 3" key="1">
    <citation type="submission" date="2018-11" db="EMBL/GenBank/DDBJ databases">
        <authorList>
            <consortium name="Pathogen Informatics"/>
        </authorList>
    </citation>
    <scope>NUCLEOTIDE SEQUENCE [LARGE SCALE GENOMIC DNA]</scope>
</reference>
<dbReference type="AlphaFoldDB" id="A0A3P6NYY4"/>
<protein>
    <submittedName>
        <fullName evidence="2">Uncharacterized protein</fullName>
    </submittedName>
</protein>